<accession>A0A2M8KCT8</accession>
<keyword evidence="3 5" id="KW-0687">Ribonucleoprotein</keyword>
<evidence type="ECO:0000313" key="8">
    <source>
        <dbReference type="Proteomes" id="UP000231648"/>
    </source>
</evidence>
<proteinExistence type="inferred from homology"/>
<evidence type="ECO:0000256" key="2">
    <source>
        <dbReference type="ARBA" id="ARBA00022980"/>
    </source>
</evidence>
<dbReference type="NCBIfam" id="TIGR00059">
    <property type="entry name" value="L17"/>
    <property type="match status" value="1"/>
</dbReference>
<evidence type="ECO:0000256" key="3">
    <source>
        <dbReference type="ARBA" id="ARBA00023274"/>
    </source>
</evidence>
<dbReference type="EMBL" id="PFDX01000003">
    <property type="protein sequence ID" value="PJE57728.1"/>
    <property type="molecule type" value="Genomic_DNA"/>
</dbReference>
<evidence type="ECO:0000256" key="4">
    <source>
        <dbReference type="ARBA" id="ARBA00035494"/>
    </source>
</evidence>
<dbReference type="Proteomes" id="UP000231648">
    <property type="component" value="Unassembled WGS sequence"/>
</dbReference>
<comment type="caution">
    <text evidence="7">The sequence shown here is derived from an EMBL/GenBank/DDBJ whole genome shotgun (WGS) entry which is preliminary data.</text>
</comment>
<dbReference type="Pfam" id="PF01196">
    <property type="entry name" value="Ribosomal_L17"/>
    <property type="match status" value="1"/>
</dbReference>
<organism evidence="7 8">
    <name type="scientific">Candidatus Portnoybacteria bacterium CG10_big_fil_rev_8_21_14_0_10_38_18</name>
    <dbReference type="NCBI Taxonomy" id="1974813"/>
    <lineage>
        <taxon>Bacteria</taxon>
        <taxon>Candidatus Portnoyibacteriota</taxon>
    </lineage>
</organism>
<name>A0A2M8KCT8_9BACT</name>
<comment type="similarity">
    <text evidence="1 5">Belongs to the bacterial ribosomal protein bL17 family.</text>
</comment>
<evidence type="ECO:0000256" key="1">
    <source>
        <dbReference type="ARBA" id="ARBA00008777"/>
    </source>
</evidence>
<evidence type="ECO:0000256" key="6">
    <source>
        <dbReference type="RuleBase" id="RU000661"/>
    </source>
</evidence>
<dbReference type="InterPro" id="IPR000456">
    <property type="entry name" value="Ribosomal_bL17"/>
</dbReference>
<evidence type="ECO:0000256" key="5">
    <source>
        <dbReference type="RuleBase" id="RU000660"/>
    </source>
</evidence>
<dbReference type="GO" id="GO:0003735">
    <property type="term" value="F:structural constituent of ribosome"/>
    <property type="evidence" value="ECO:0007669"/>
    <property type="project" value="InterPro"/>
</dbReference>
<dbReference type="SUPFAM" id="SSF64263">
    <property type="entry name" value="Prokaryotic ribosomal protein L17"/>
    <property type="match status" value="1"/>
</dbReference>
<reference evidence="8" key="1">
    <citation type="submission" date="2017-09" db="EMBL/GenBank/DDBJ databases">
        <title>Depth-based differentiation of microbial function through sediment-hosted aquifers and enrichment of novel symbionts in the deep terrestrial subsurface.</title>
        <authorList>
            <person name="Probst A.J."/>
            <person name="Ladd B."/>
            <person name="Jarett J.K."/>
            <person name="Geller-Mcgrath D.E."/>
            <person name="Sieber C.M.K."/>
            <person name="Emerson J.B."/>
            <person name="Anantharaman K."/>
            <person name="Thomas B.C."/>
            <person name="Malmstrom R."/>
            <person name="Stieglmeier M."/>
            <person name="Klingl A."/>
            <person name="Woyke T."/>
            <person name="Ryan C.M."/>
            <person name="Banfield J.F."/>
        </authorList>
    </citation>
    <scope>NUCLEOTIDE SEQUENCE [LARGE SCALE GENOMIC DNA]</scope>
</reference>
<protein>
    <recommendedName>
        <fullName evidence="4 6">50S ribosomal protein L17</fullName>
    </recommendedName>
</protein>
<dbReference type="PANTHER" id="PTHR14413">
    <property type="entry name" value="RIBOSOMAL PROTEIN L17"/>
    <property type="match status" value="1"/>
</dbReference>
<dbReference type="AlphaFoldDB" id="A0A2M8KCT8"/>
<dbReference type="GO" id="GO:0022625">
    <property type="term" value="C:cytosolic large ribosomal subunit"/>
    <property type="evidence" value="ECO:0007669"/>
    <property type="project" value="TreeGrafter"/>
</dbReference>
<dbReference type="GO" id="GO:0006412">
    <property type="term" value="P:translation"/>
    <property type="evidence" value="ECO:0007669"/>
    <property type="project" value="InterPro"/>
</dbReference>
<dbReference type="Gene3D" id="3.90.1030.10">
    <property type="entry name" value="Ribosomal protein L17"/>
    <property type="match status" value="1"/>
</dbReference>
<dbReference type="InterPro" id="IPR036373">
    <property type="entry name" value="Ribosomal_bL17_sf"/>
</dbReference>
<keyword evidence="2 5" id="KW-0689">Ribosomal protein</keyword>
<gene>
    <name evidence="7" type="ORF">COU82_00210</name>
</gene>
<sequence>MRHRKKRQKLAKTVDQRRALLRSLISSVILKEKIVTTEGKAKKTKPFLEKYISRAKKDTLANRRFLLKSFSSNVVSKLMKELGPRYKARAGGYCRIIKFNIRKNDAAQMVIMELIK</sequence>
<dbReference type="PANTHER" id="PTHR14413:SF16">
    <property type="entry name" value="LARGE RIBOSOMAL SUBUNIT PROTEIN BL17M"/>
    <property type="match status" value="1"/>
</dbReference>
<evidence type="ECO:0000313" key="7">
    <source>
        <dbReference type="EMBL" id="PJE57728.1"/>
    </source>
</evidence>